<dbReference type="SUPFAM" id="SSF140453">
    <property type="entry name" value="EsxAB dimer-like"/>
    <property type="match status" value="1"/>
</dbReference>
<dbReference type="Pfam" id="PF25547">
    <property type="entry name" value="WXG100_2"/>
    <property type="match status" value="1"/>
</dbReference>
<comment type="caution">
    <text evidence="3">The sequence shown here is derived from an EMBL/GenBank/DDBJ whole genome shotgun (WGS) entry which is preliminary data.</text>
</comment>
<feature type="compositionally biased region" description="Pro residues" evidence="1">
    <location>
        <begin position="810"/>
        <end position="819"/>
    </location>
</feature>
<protein>
    <recommendedName>
        <fullName evidence="2">Outer membrane channel protein CpnT-like N-terminal domain-containing protein</fullName>
    </recommendedName>
</protein>
<keyword evidence="4" id="KW-1185">Reference proteome</keyword>
<feature type="compositionally biased region" description="Low complexity" evidence="1">
    <location>
        <begin position="695"/>
        <end position="723"/>
    </location>
</feature>
<dbReference type="EMBL" id="JAAXLA010000040">
    <property type="protein sequence ID" value="NMH99704.1"/>
    <property type="molecule type" value="Genomic_DNA"/>
</dbReference>
<proteinExistence type="predicted"/>
<feature type="region of interest" description="Disordered" evidence="1">
    <location>
        <begin position="273"/>
        <end position="845"/>
    </location>
</feature>
<name>A0ABX1SFK5_9PSEU</name>
<dbReference type="InterPro" id="IPR036689">
    <property type="entry name" value="ESAT-6-like_sf"/>
</dbReference>
<feature type="compositionally biased region" description="Polar residues" evidence="1">
    <location>
        <begin position="601"/>
        <end position="610"/>
    </location>
</feature>
<dbReference type="Proteomes" id="UP000820669">
    <property type="component" value="Unassembled WGS sequence"/>
</dbReference>
<feature type="compositionally biased region" description="Gly residues" evidence="1">
    <location>
        <begin position="300"/>
        <end position="320"/>
    </location>
</feature>
<accession>A0ABX1SFK5</accession>
<evidence type="ECO:0000256" key="1">
    <source>
        <dbReference type="SAM" id="MobiDB-lite"/>
    </source>
</evidence>
<organism evidence="3 4">
    <name type="scientific">Pseudonocardia acidicola</name>
    <dbReference type="NCBI Taxonomy" id="2724939"/>
    <lineage>
        <taxon>Bacteria</taxon>
        <taxon>Bacillati</taxon>
        <taxon>Actinomycetota</taxon>
        <taxon>Actinomycetes</taxon>
        <taxon>Pseudonocardiales</taxon>
        <taxon>Pseudonocardiaceae</taxon>
        <taxon>Pseudonocardia</taxon>
    </lineage>
</organism>
<feature type="compositionally biased region" description="Low complexity" evidence="1">
    <location>
        <begin position="548"/>
        <end position="580"/>
    </location>
</feature>
<evidence type="ECO:0000313" key="3">
    <source>
        <dbReference type="EMBL" id="NMH99704.1"/>
    </source>
</evidence>
<gene>
    <name evidence="3" type="ORF">HF526_20640</name>
</gene>
<feature type="compositionally biased region" description="Low complexity" evidence="1">
    <location>
        <begin position="459"/>
        <end position="480"/>
    </location>
</feature>
<feature type="domain" description="Outer membrane channel protein CpnT-like N-terminal" evidence="2">
    <location>
        <begin position="10"/>
        <end position="132"/>
    </location>
</feature>
<sequence>MSLQIPPELDWLVKLTAGQDWPKGDEDKLRELSAVWHDTASELSGLLDEVEPLVRSVLGSVQGPAADQFADFATTLRAQLPAFVDSADKIGTLAFDTATQVEYAKYMIIGQMVMLAAEIAWCLAMAPWTFGASELLIGPLIAAARLTVQMILRRLLMHVLYEVVTQVGLDVAIQTLQFLKGDRTSWSIGNTVGAAVTGAIGGGLAGLGSSALSALGSKIGRELSEGMGGQAANAVVSAVGTTLASNAIYGDNQGAGLAAASSAFAGLVGGGGRRGHGGHAGSGDTHIDVPQISDPTRGIDGAGTRGPTGPPGEGAGGGPLDVGAPHDVGSSAAVPPVAGSGTTEVPTPHEVGTPTDSEPLPVHSTGSADRPAGGATVVGPPSHAAGTGAGSAGATGSAGDVTGGPHAQPGVTLSTPPPTGLPGLDGNHAGTGTGQPGTEASAGAGSRAPATGPGPVHPPAAGERAHAPAGAGPAEEQVPANGTPHPSAGAAPPAETGSGGAPAPHTTPPPTGTAASDPSPGTGQPHGTPGGRPDLAAPSSAQVPVDGPKPAEAPPAGSAGAHTAPPQDRAPALDAAPPARSGVPGTAPGPVLQPLEPHSETAPQSQTPQASGPPPNSGPHAVAAPTANPSTVPVAHAPESSSAVPVAHAPESSPSTVRAERPSAGTSEPSRVPSGPSPVSSGEKAPSSPAGVAEPSPHSSSSPVPAAPGSSPAPHASGSRAPEVPGPAQSPRPSPGSSGDPRPSSEGPGGTALAGEPSGRPSTTVSADGPTTLNATPPHPGGPTPVTTTGAQGSHAPGPSRPSGSARSPGPDPSPPPPYRNLADPQHAPDVPSHAPEWTPDQVLPPEDRTRLEQKLNDLRNQHVDQSGAAPMRLEFRPSSQDDMVRLAGEDYRGAMAKTTVVDGKPVILVNTRHEEFYVHDGTSLQPDTHKIRYTLVHEALHFFSHDHAGFQNHRHDNVLDEHGQAETEQSLDEGITDRLAAEISTELFPNTEIRTGYWVGTGRGPTLWSGRIMDALNQHGIDRTTIERAYFGGAHRLGELGGDEAGKIRNTWRRLLWRDDLRRHGFIAFEYRNELLREIAHEKQDALRRASADEQKQIIAMALAERGAPTNVTVRPIDVSLVQQELSAVGTTSGTNHPAAPPTTPAGATAPPPPLPPVRPHAGGSGAPPPPLPPVRPHGGGS</sequence>
<feature type="compositionally biased region" description="Low complexity" evidence="1">
    <location>
        <begin position="667"/>
        <end position="683"/>
    </location>
</feature>
<feature type="region of interest" description="Disordered" evidence="1">
    <location>
        <begin position="1131"/>
        <end position="1183"/>
    </location>
</feature>
<feature type="compositionally biased region" description="Pro residues" evidence="1">
    <location>
        <begin position="1168"/>
        <end position="1177"/>
    </location>
</feature>
<feature type="compositionally biased region" description="Pro residues" evidence="1">
    <location>
        <begin position="1140"/>
        <end position="1160"/>
    </location>
</feature>
<evidence type="ECO:0000259" key="2">
    <source>
        <dbReference type="Pfam" id="PF25547"/>
    </source>
</evidence>
<feature type="compositionally biased region" description="Low complexity" evidence="1">
    <location>
        <begin position="512"/>
        <end position="533"/>
    </location>
</feature>
<feature type="non-terminal residue" evidence="3">
    <location>
        <position position="1183"/>
    </location>
</feature>
<feature type="compositionally biased region" description="Polar residues" evidence="1">
    <location>
        <begin position="760"/>
        <end position="775"/>
    </location>
</feature>
<feature type="compositionally biased region" description="Low complexity" evidence="1">
    <location>
        <begin position="784"/>
        <end position="809"/>
    </location>
</feature>
<evidence type="ECO:0000313" key="4">
    <source>
        <dbReference type="Proteomes" id="UP000820669"/>
    </source>
</evidence>
<dbReference type="InterPro" id="IPR057746">
    <property type="entry name" value="CpnT-like_N"/>
</dbReference>
<feature type="compositionally biased region" description="Low complexity" evidence="1">
    <location>
        <begin position="735"/>
        <end position="746"/>
    </location>
</feature>
<feature type="compositionally biased region" description="Pro residues" evidence="1">
    <location>
        <begin position="724"/>
        <end position="734"/>
    </location>
</feature>
<reference evidence="3 4" key="1">
    <citation type="submission" date="2020-04" db="EMBL/GenBank/DDBJ databases">
        <authorList>
            <person name="Klaysubun C."/>
            <person name="Duangmal K."/>
            <person name="Lipun K."/>
        </authorList>
    </citation>
    <scope>NUCLEOTIDE SEQUENCE [LARGE SCALE GENOMIC DNA]</scope>
    <source>
        <strain evidence="3 4">K10HN5</strain>
    </source>
</reference>